<evidence type="ECO:0000313" key="2">
    <source>
        <dbReference type="Proteomes" id="UP001056978"/>
    </source>
</evidence>
<reference evidence="1" key="1">
    <citation type="submission" date="2022-06" db="EMBL/GenBank/DDBJ databases">
        <title>The First Complete Genome of the Simian Malaria Parasite Plasmodium brasilianum.</title>
        <authorList>
            <person name="Bajic M."/>
            <person name="Ravishankar S."/>
        </authorList>
    </citation>
    <scope>NUCLEOTIDE SEQUENCE</scope>
    <source>
        <strain evidence="1">Bolivian I</strain>
    </source>
</reference>
<keyword evidence="2" id="KW-1185">Reference proteome</keyword>
<gene>
    <name evidence="1" type="ORF">MKS88_004037</name>
</gene>
<evidence type="ECO:0000313" key="1">
    <source>
        <dbReference type="EMBL" id="KAI4836249.1"/>
    </source>
</evidence>
<sequence length="363" mass="42307">MGFEPSVNRKFNPIKIHVKNTTNSLKNMNEKMFRDECLKLADYLIENKSPPEYVSSRMWESTLKFRLKQYFEGLTKHGGCFMILENDDKERLKLKYEEEDFCKKKTKDIQEIELLKQKNSNRCENKCFTKCKVYNNWIKEMEKSFETRKSLFENCYKKEIPKKKRNKQIPEQLCDILDHDTFKELPDCLSVNLDESTQHLLEQENKSLQTQTQEADYMLPKFQDQQEADEPIIIKPQIEHEQHISVQVPSKLPEIEDSILQSATKEATDIISSGFTPLETSKSHDNAEVSADNNALPHPVNQDTQVSSDGKNTPSTPEVSTNTLAYGPPEIPHTTDITNDTYIYTFEITILKNIYIHIYIIHL</sequence>
<protein>
    <submittedName>
        <fullName evidence="1">Uncharacterized protein</fullName>
    </submittedName>
</protein>
<dbReference type="Proteomes" id="UP001056978">
    <property type="component" value="Chromosome 12"/>
</dbReference>
<organism evidence="1 2">
    <name type="scientific">Plasmodium brasilianum</name>
    <dbReference type="NCBI Taxonomy" id="5824"/>
    <lineage>
        <taxon>Eukaryota</taxon>
        <taxon>Sar</taxon>
        <taxon>Alveolata</taxon>
        <taxon>Apicomplexa</taxon>
        <taxon>Aconoidasida</taxon>
        <taxon>Haemosporida</taxon>
        <taxon>Plasmodiidae</taxon>
        <taxon>Plasmodium</taxon>
        <taxon>Plasmodium (Plasmodium)</taxon>
    </lineage>
</organism>
<name>A0ACB9Y6D6_PLABR</name>
<comment type="caution">
    <text evidence="1">The sequence shown here is derived from an EMBL/GenBank/DDBJ whole genome shotgun (WGS) entry which is preliminary data.</text>
</comment>
<accession>A0ACB9Y6D6</accession>
<proteinExistence type="predicted"/>
<dbReference type="EMBL" id="CM043780">
    <property type="protein sequence ID" value="KAI4836249.1"/>
    <property type="molecule type" value="Genomic_DNA"/>
</dbReference>